<keyword evidence="3" id="KW-0282">Flagellum</keyword>
<dbReference type="GO" id="GO:0005886">
    <property type="term" value="C:plasma membrane"/>
    <property type="evidence" value="ECO:0007669"/>
    <property type="project" value="TreeGrafter"/>
</dbReference>
<feature type="transmembrane region" description="Helical" evidence="2">
    <location>
        <begin position="147"/>
        <end position="166"/>
    </location>
</feature>
<dbReference type="PRINTS" id="PR00950">
    <property type="entry name" value="TYPE3IMSPROT"/>
</dbReference>
<accession>A0A8J3CRN7</accession>
<sequence length="357" mass="38581">MSGDNDSSQEKSFDATQGKIDDARKKGDIAKSAEVSSIALYCGLAIAILTLGGSTGLKAMSQLSGLLEYPIRSGDLLLTGGAAKKLFGTIAFLFAPLLLVMVTAVFLSLIAQRTIIFAPDKIQPKLSKISPLSNIKQKYGRDGMAEFAKRAVKLVVICVAAGYYLIRLTGEISHEIGRPAGYLFQKLVGESLLLLVWMIAATIFIAAVDLPFAQWSHLLKLRMTREEVKDEHKKNEGDPLVKSQRRARAREISNSTMLNDVATANVVIVNPTHYSVALRWDRSGGGAPVCVAKGIDSLAFAIREKAKEHGVLIHSDPPCARAMHATVEVGEEIRPEHYAAVASAIHLAETLSKQGAY</sequence>
<evidence type="ECO:0000313" key="4">
    <source>
        <dbReference type="Proteomes" id="UP000634004"/>
    </source>
</evidence>
<keyword evidence="4" id="KW-1185">Reference proteome</keyword>
<feature type="transmembrane region" description="Helical" evidence="2">
    <location>
        <begin position="38"/>
        <end position="57"/>
    </location>
</feature>
<protein>
    <submittedName>
        <fullName evidence="3">Flagellar biosynthesis protein FlhB</fullName>
    </submittedName>
</protein>
<dbReference type="InterPro" id="IPR029025">
    <property type="entry name" value="T3SS_substrate_exporter_C"/>
</dbReference>
<proteinExistence type="inferred from homology"/>
<dbReference type="EMBL" id="BMZH01000003">
    <property type="protein sequence ID" value="GHA89287.1"/>
    <property type="molecule type" value="Genomic_DNA"/>
</dbReference>
<reference evidence="3" key="1">
    <citation type="journal article" date="2014" name="Int. J. Syst. Evol. Microbiol.">
        <title>Complete genome sequence of Corynebacterium casei LMG S-19264T (=DSM 44701T), isolated from a smear-ripened cheese.</title>
        <authorList>
            <consortium name="US DOE Joint Genome Institute (JGI-PGF)"/>
            <person name="Walter F."/>
            <person name="Albersmeier A."/>
            <person name="Kalinowski J."/>
            <person name="Ruckert C."/>
        </authorList>
    </citation>
    <scope>NUCLEOTIDE SEQUENCE</scope>
    <source>
        <strain evidence="3">KCTC 32513</strain>
    </source>
</reference>
<dbReference type="Gene3D" id="3.40.1690.10">
    <property type="entry name" value="secretion proteins EscU"/>
    <property type="match status" value="1"/>
</dbReference>
<gene>
    <name evidence="3" type="primary">fhlB</name>
    <name evidence="3" type="ORF">GCM10009069_10440</name>
</gene>
<keyword evidence="2" id="KW-1133">Transmembrane helix</keyword>
<dbReference type="SUPFAM" id="SSF160544">
    <property type="entry name" value="EscU C-terminal domain-like"/>
    <property type="match status" value="1"/>
</dbReference>
<keyword evidence="3" id="KW-0966">Cell projection</keyword>
<keyword evidence="2" id="KW-0472">Membrane</keyword>
<keyword evidence="3" id="KW-0969">Cilium</keyword>
<feature type="transmembrane region" description="Helical" evidence="2">
    <location>
        <begin position="86"/>
        <end position="111"/>
    </location>
</feature>
<dbReference type="PANTHER" id="PTHR30531">
    <property type="entry name" value="FLAGELLAR BIOSYNTHETIC PROTEIN FLHB"/>
    <property type="match status" value="1"/>
</dbReference>
<evidence type="ECO:0000256" key="2">
    <source>
        <dbReference type="SAM" id="Phobius"/>
    </source>
</evidence>
<dbReference type="GO" id="GO:0009306">
    <property type="term" value="P:protein secretion"/>
    <property type="evidence" value="ECO:0007669"/>
    <property type="project" value="InterPro"/>
</dbReference>
<dbReference type="Gene3D" id="6.10.250.2080">
    <property type="match status" value="1"/>
</dbReference>
<comment type="caution">
    <text evidence="3">The sequence shown here is derived from an EMBL/GenBank/DDBJ whole genome shotgun (WGS) entry which is preliminary data.</text>
</comment>
<dbReference type="InterPro" id="IPR006135">
    <property type="entry name" value="T3SS_substrate_exporter"/>
</dbReference>
<dbReference type="Proteomes" id="UP000634004">
    <property type="component" value="Unassembled WGS sequence"/>
</dbReference>
<feature type="transmembrane region" description="Helical" evidence="2">
    <location>
        <begin position="192"/>
        <end position="213"/>
    </location>
</feature>
<organism evidence="3 4">
    <name type="scientific">Algimonas arctica</name>
    <dbReference type="NCBI Taxonomy" id="1479486"/>
    <lineage>
        <taxon>Bacteria</taxon>
        <taxon>Pseudomonadati</taxon>
        <taxon>Pseudomonadota</taxon>
        <taxon>Alphaproteobacteria</taxon>
        <taxon>Maricaulales</taxon>
        <taxon>Robiginitomaculaceae</taxon>
        <taxon>Algimonas</taxon>
    </lineage>
</organism>
<comment type="similarity">
    <text evidence="1">Belongs to the type III secretion exporter family.</text>
</comment>
<name>A0A8J3CRN7_9PROT</name>
<evidence type="ECO:0000313" key="3">
    <source>
        <dbReference type="EMBL" id="GHA89287.1"/>
    </source>
</evidence>
<reference evidence="3" key="2">
    <citation type="submission" date="2020-09" db="EMBL/GenBank/DDBJ databases">
        <authorList>
            <person name="Sun Q."/>
            <person name="Kim S."/>
        </authorList>
    </citation>
    <scope>NUCLEOTIDE SEQUENCE</scope>
    <source>
        <strain evidence="3">KCTC 32513</strain>
    </source>
</reference>
<dbReference type="PANTHER" id="PTHR30531:SF12">
    <property type="entry name" value="FLAGELLAR BIOSYNTHETIC PROTEIN FLHB"/>
    <property type="match status" value="1"/>
</dbReference>
<evidence type="ECO:0000256" key="1">
    <source>
        <dbReference type="ARBA" id="ARBA00010690"/>
    </source>
</evidence>
<keyword evidence="2" id="KW-0812">Transmembrane</keyword>
<dbReference type="RefSeq" id="WP_189496131.1">
    <property type="nucleotide sequence ID" value="NZ_BMZH01000003.1"/>
</dbReference>
<dbReference type="AlphaFoldDB" id="A0A8J3CRN7"/>
<dbReference type="Pfam" id="PF01312">
    <property type="entry name" value="Bac_export_2"/>
    <property type="match status" value="1"/>
</dbReference>